<dbReference type="CDD" id="cd09272">
    <property type="entry name" value="RNase_HI_RT_Ty1"/>
    <property type="match status" value="1"/>
</dbReference>
<organism evidence="7 8">
    <name type="scientific">Oryza sativa subsp. japonica</name>
    <name type="common">Rice</name>
    <dbReference type="NCBI Taxonomy" id="39947"/>
    <lineage>
        <taxon>Eukaryota</taxon>
        <taxon>Viridiplantae</taxon>
        <taxon>Streptophyta</taxon>
        <taxon>Embryophyta</taxon>
        <taxon>Tracheophyta</taxon>
        <taxon>Spermatophyta</taxon>
        <taxon>Magnoliopsida</taxon>
        <taxon>Liliopsida</taxon>
        <taxon>Poales</taxon>
        <taxon>Poaceae</taxon>
        <taxon>BOP clade</taxon>
        <taxon>Oryzoideae</taxon>
        <taxon>Oryzeae</taxon>
        <taxon>Oryzinae</taxon>
        <taxon>Oryza</taxon>
        <taxon>Oryza sativa</taxon>
    </lineage>
</organism>
<evidence type="ECO:0000256" key="4">
    <source>
        <dbReference type="SAM" id="MobiDB-lite"/>
    </source>
</evidence>
<dbReference type="GO" id="GO:0008270">
    <property type="term" value="F:zinc ion binding"/>
    <property type="evidence" value="ECO:0007669"/>
    <property type="project" value="UniProtKB-KW"/>
</dbReference>
<keyword evidence="1" id="KW-0040">ANK repeat</keyword>
<dbReference type="InterPro" id="IPR002110">
    <property type="entry name" value="Ankyrin_rpt"/>
</dbReference>
<evidence type="ECO:0000259" key="6">
    <source>
        <dbReference type="PROSITE" id="PS50994"/>
    </source>
</evidence>
<feature type="compositionally biased region" description="Basic residues" evidence="4">
    <location>
        <begin position="726"/>
        <end position="735"/>
    </location>
</feature>
<gene>
    <name evidence="7" type="primary">OSJNBa0067E01.5</name>
</gene>
<feature type="region of interest" description="Disordered" evidence="4">
    <location>
        <begin position="1122"/>
        <end position="1178"/>
    </location>
</feature>
<feature type="domain" description="CCHC-type" evidence="5">
    <location>
        <begin position="757"/>
        <end position="772"/>
    </location>
</feature>
<dbReference type="InterPro" id="IPR001584">
    <property type="entry name" value="Integrase_cat-core"/>
</dbReference>
<dbReference type="PANTHER" id="PTHR46224:SF12">
    <property type="entry name" value="OS03G0680400 PROTEIN"/>
    <property type="match status" value="1"/>
</dbReference>
<dbReference type="Pfam" id="PF13637">
    <property type="entry name" value="Ank_4"/>
    <property type="match status" value="1"/>
</dbReference>
<feature type="repeat" description="ANK" evidence="1">
    <location>
        <begin position="167"/>
        <end position="199"/>
    </location>
</feature>
<dbReference type="InterPro" id="IPR012337">
    <property type="entry name" value="RNaseH-like_sf"/>
</dbReference>
<feature type="domain" description="Integrase catalytic" evidence="6">
    <location>
        <begin position="861"/>
        <end position="1027"/>
    </location>
</feature>
<dbReference type="SMART" id="SM00028">
    <property type="entry name" value="TPR"/>
    <property type="match status" value="2"/>
</dbReference>
<dbReference type="PROSITE" id="PS50297">
    <property type="entry name" value="ANK_REP_REGION"/>
    <property type="match status" value="2"/>
</dbReference>
<dbReference type="Pfam" id="PF25597">
    <property type="entry name" value="SH3_retrovirus"/>
    <property type="match status" value="1"/>
</dbReference>
<dbReference type="Pfam" id="PF14223">
    <property type="entry name" value="Retrotran_gag_2"/>
    <property type="match status" value="1"/>
</dbReference>
<feature type="repeat" description="TPR" evidence="3">
    <location>
        <begin position="1790"/>
        <end position="1823"/>
    </location>
</feature>
<name>Q9AUM6_ORYSJ</name>
<dbReference type="Pfam" id="PF00665">
    <property type="entry name" value="rve"/>
    <property type="match status" value="1"/>
</dbReference>
<feature type="repeat" description="ANK" evidence="1">
    <location>
        <begin position="102"/>
        <end position="134"/>
    </location>
</feature>
<keyword evidence="2" id="KW-0479">Metal-binding</keyword>
<dbReference type="GO" id="GO:0003676">
    <property type="term" value="F:nucleic acid binding"/>
    <property type="evidence" value="ECO:0007669"/>
    <property type="project" value="InterPro"/>
</dbReference>
<dbReference type="InterPro" id="IPR001878">
    <property type="entry name" value="Znf_CCHC"/>
</dbReference>
<feature type="compositionally biased region" description="Basic and acidic residues" evidence="4">
    <location>
        <begin position="457"/>
        <end position="468"/>
    </location>
</feature>
<feature type="compositionally biased region" description="Pro residues" evidence="4">
    <location>
        <begin position="1143"/>
        <end position="1171"/>
    </location>
</feature>
<dbReference type="Pfam" id="PF07727">
    <property type="entry name" value="RVT_2"/>
    <property type="match status" value="1"/>
</dbReference>
<dbReference type="PANTHER" id="PTHR46224">
    <property type="entry name" value="ANKYRIN REPEAT FAMILY PROTEIN"/>
    <property type="match status" value="1"/>
</dbReference>
<dbReference type="Gene3D" id="4.10.60.10">
    <property type="entry name" value="Zinc finger, CCHC-type"/>
    <property type="match status" value="1"/>
</dbReference>
<evidence type="ECO:0000313" key="7">
    <source>
        <dbReference type="EMBL" id="AAK26118.1"/>
    </source>
</evidence>
<dbReference type="InterPro" id="IPR036770">
    <property type="entry name" value="Ankyrin_rpt-contain_sf"/>
</dbReference>
<dbReference type="InterPro" id="IPR013103">
    <property type="entry name" value="RVT_2"/>
</dbReference>
<protein>
    <submittedName>
        <fullName evidence="7">Gag-pol polyprotein</fullName>
    </submittedName>
</protein>
<dbReference type="PROSITE" id="PS50158">
    <property type="entry name" value="ZF_CCHC"/>
    <property type="match status" value="1"/>
</dbReference>
<dbReference type="InterPro" id="IPR036875">
    <property type="entry name" value="Znf_CCHC_sf"/>
</dbReference>
<dbReference type="SUPFAM" id="SSF48452">
    <property type="entry name" value="TPR-like"/>
    <property type="match status" value="1"/>
</dbReference>
<dbReference type="Proteomes" id="UP000000763">
    <property type="component" value="Chromosome 3"/>
</dbReference>
<dbReference type="SUPFAM" id="SSF56672">
    <property type="entry name" value="DNA/RNA polymerases"/>
    <property type="match status" value="1"/>
</dbReference>
<dbReference type="InterPro" id="IPR036397">
    <property type="entry name" value="RNaseH_sf"/>
</dbReference>
<accession>Q9AUM6</accession>
<dbReference type="PROSITE" id="PS50994">
    <property type="entry name" value="INTEGRASE"/>
    <property type="match status" value="1"/>
</dbReference>
<feature type="compositionally biased region" description="Low complexity" evidence="4">
    <location>
        <begin position="1124"/>
        <end position="1142"/>
    </location>
</feature>
<dbReference type="Pfam" id="PF13961">
    <property type="entry name" value="DUF4219"/>
    <property type="match status" value="1"/>
</dbReference>
<evidence type="ECO:0000313" key="8">
    <source>
        <dbReference type="Proteomes" id="UP000000763"/>
    </source>
</evidence>
<evidence type="ECO:0000256" key="1">
    <source>
        <dbReference type="PROSITE-ProRule" id="PRU00023"/>
    </source>
</evidence>
<dbReference type="InterPro" id="IPR025724">
    <property type="entry name" value="GAG-pre-integrase_dom"/>
</dbReference>
<keyword evidence="2" id="KW-0863">Zinc-finger</keyword>
<keyword evidence="2" id="KW-0862">Zinc</keyword>
<feature type="repeat" description="ANK" evidence="1">
    <location>
        <begin position="135"/>
        <end position="160"/>
    </location>
</feature>
<feature type="region of interest" description="Disordered" evidence="4">
    <location>
        <begin position="709"/>
        <end position="755"/>
    </location>
</feature>
<dbReference type="SMART" id="SM00248">
    <property type="entry name" value="ANK"/>
    <property type="match status" value="7"/>
</dbReference>
<dbReference type="SUPFAM" id="SSF53098">
    <property type="entry name" value="Ribonuclease H-like"/>
    <property type="match status" value="1"/>
</dbReference>
<dbReference type="SUPFAM" id="SSF48403">
    <property type="entry name" value="Ankyrin repeat"/>
    <property type="match status" value="1"/>
</dbReference>
<dbReference type="InterPro" id="IPR057670">
    <property type="entry name" value="SH3_retrovirus"/>
</dbReference>
<dbReference type="Pfam" id="PF00023">
    <property type="entry name" value="Ank"/>
    <property type="match status" value="1"/>
</dbReference>
<dbReference type="GO" id="GO:0015074">
    <property type="term" value="P:DNA integration"/>
    <property type="evidence" value="ECO:0007669"/>
    <property type="project" value="InterPro"/>
</dbReference>
<reference evidence="8" key="2">
    <citation type="journal article" date="2008" name="Nucleic Acids Res.">
        <title>The rice annotation project database (RAP-DB): 2008 update.</title>
        <authorList>
            <consortium name="The rice annotation project (RAP)"/>
        </authorList>
    </citation>
    <scope>GENOME REANNOTATION</scope>
    <source>
        <strain evidence="8">cv. Nipponbare</strain>
    </source>
</reference>
<proteinExistence type="predicted"/>
<dbReference type="Gene3D" id="1.25.40.20">
    <property type="entry name" value="Ankyrin repeat-containing domain"/>
    <property type="match status" value="2"/>
</dbReference>
<dbReference type="InterPro" id="IPR043502">
    <property type="entry name" value="DNA/RNA_pol_sf"/>
</dbReference>
<dbReference type="PRINTS" id="PR01415">
    <property type="entry name" value="ANKYRIN"/>
</dbReference>
<feature type="compositionally biased region" description="Basic and acidic residues" evidence="4">
    <location>
        <begin position="746"/>
        <end position="755"/>
    </location>
</feature>
<feature type="region of interest" description="Disordered" evidence="4">
    <location>
        <begin position="457"/>
        <end position="497"/>
    </location>
</feature>
<dbReference type="InterPro" id="IPR051616">
    <property type="entry name" value="Cul2-RING_E3_ligase_SR"/>
</dbReference>
<evidence type="ECO:0000259" key="5">
    <source>
        <dbReference type="PROSITE" id="PS50158"/>
    </source>
</evidence>
<evidence type="ECO:0000256" key="2">
    <source>
        <dbReference type="PROSITE-ProRule" id="PRU00047"/>
    </source>
</evidence>
<keyword evidence="3" id="KW-0802">TPR repeat</keyword>
<dbReference type="InterPro" id="IPR025314">
    <property type="entry name" value="DUF4219"/>
</dbReference>
<reference evidence="8" key="1">
    <citation type="journal article" date="2005" name="Nature">
        <title>The map-based sequence of the rice genome.</title>
        <authorList>
            <consortium name="International rice genome sequencing project (IRGSP)"/>
            <person name="Matsumoto T."/>
            <person name="Wu J."/>
            <person name="Kanamori H."/>
            <person name="Katayose Y."/>
            <person name="Fujisawa M."/>
            <person name="Namiki N."/>
            <person name="Mizuno H."/>
            <person name="Yamamoto K."/>
            <person name="Antonio B.A."/>
            <person name="Baba T."/>
            <person name="Sakata K."/>
            <person name="Nagamura Y."/>
            <person name="Aoki H."/>
            <person name="Arikawa K."/>
            <person name="Arita K."/>
            <person name="Bito T."/>
            <person name="Chiden Y."/>
            <person name="Fujitsuka N."/>
            <person name="Fukunaka R."/>
            <person name="Hamada M."/>
            <person name="Harada C."/>
            <person name="Hayashi A."/>
            <person name="Hijishita S."/>
            <person name="Honda M."/>
            <person name="Hosokawa S."/>
            <person name="Ichikawa Y."/>
            <person name="Idonuma A."/>
            <person name="Iijima M."/>
            <person name="Ikeda M."/>
            <person name="Ikeno M."/>
            <person name="Ito K."/>
            <person name="Ito S."/>
            <person name="Ito T."/>
            <person name="Ito Y."/>
            <person name="Ito Y."/>
            <person name="Iwabuchi A."/>
            <person name="Kamiya K."/>
            <person name="Karasawa W."/>
            <person name="Kurita K."/>
            <person name="Katagiri S."/>
            <person name="Kikuta A."/>
            <person name="Kobayashi H."/>
            <person name="Kobayashi N."/>
            <person name="Machita K."/>
            <person name="Maehara T."/>
            <person name="Masukawa M."/>
            <person name="Mizubayashi T."/>
            <person name="Mukai Y."/>
            <person name="Nagasaki H."/>
            <person name="Nagata Y."/>
            <person name="Naito S."/>
            <person name="Nakashima M."/>
            <person name="Nakama Y."/>
            <person name="Nakamichi Y."/>
            <person name="Nakamura M."/>
            <person name="Meguro A."/>
            <person name="Negishi M."/>
            <person name="Ohta I."/>
            <person name="Ohta T."/>
            <person name="Okamoto M."/>
            <person name="Ono N."/>
            <person name="Saji S."/>
            <person name="Sakaguchi M."/>
            <person name="Sakai K."/>
            <person name="Shibata M."/>
            <person name="Shimokawa T."/>
            <person name="Song J."/>
            <person name="Takazaki Y."/>
            <person name="Terasawa K."/>
            <person name="Tsugane M."/>
            <person name="Tsuji K."/>
            <person name="Ueda S."/>
            <person name="Waki K."/>
            <person name="Yamagata H."/>
            <person name="Yamamoto M."/>
            <person name="Yamamoto S."/>
            <person name="Yamane H."/>
            <person name="Yoshiki S."/>
            <person name="Yoshihara R."/>
            <person name="Yukawa K."/>
            <person name="Zhong H."/>
            <person name="Yano M."/>
            <person name="Yuan Q."/>
            <person name="Ouyang S."/>
            <person name="Liu J."/>
            <person name="Jones K.M."/>
            <person name="Gansberger K."/>
            <person name="Moffat K."/>
            <person name="Hill J."/>
            <person name="Bera J."/>
            <person name="Fadrosh D."/>
            <person name="Jin S."/>
            <person name="Johri S."/>
            <person name="Kim M."/>
            <person name="Overton L."/>
            <person name="Reardon M."/>
            <person name="Tsitrin T."/>
            <person name="Vuong H."/>
            <person name="Weaver B."/>
            <person name="Ciecko A."/>
            <person name="Tallon L."/>
            <person name="Jackson J."/>
            <person name="Pai G."/>
            <person name="Aken S.V."/>
            <person name="Utterback T."/>
            <person name="Reidmuller S."/>
            <person name="Feldblyum T."/>
            <person name="Hsiao J."/>
            <person name="Zismann V."/>
            <person name="Iobst S."/>
            <person name="de Vazeille A.R."/>
            <person name="Buell C.R."/>
            <person name="Ying K."/>
            <person name="Li Y."/>
            <person name="Lu T."/>
            <person name="Huang Y."/>
            <person name="Zhao Q."/>
            <person name="Feng Q."/>
            <person name="Zhang L."/>
            <person name="Zhu J."/>
            <person name="Weng Q."/>
            <person name="Mu J."/>
            <person name="Lu Y."/>
            <person name="Fan D."/>
            <person name="Liu Y."/>
            <person name="Guan J."/>
            <person name="Zhang Y."/>
            <person name="Yu S."/>
            <person name="Liu X."/>
            <person name="Zhang Y."/>
            <person name="Hong G."/>
            <person name="Han B."/>
            <person name="Choisne N."/>
            <person name="Demange N."/>
            <person name="Orjeda G."/>
            <person name="Samain S."/>
            <person name="Cattolico L."/>
            <person name="Pelletier E."/>
            <person name="Couloux A."/>
            <person name="Segurens B."/>
            <person name="Wincker P."/>
            <person name="D'Hont A."/>
            <person name="Scarpelli C."/>
            <person name="Weissenbach J."/>
            <person name="Salanoubat M."/>
            <person name="Quetier F."/>
            <person name="Yu Y."/>
            <person name="Kim H.R."/>
            <person name="Rambo T."/>
            <person name="Currie J."/>
            <person name="Collura K."/>
            <person name="Luo M."/>
            <person name="Yang T."/>
            <person name="Ammiraju J.S.S."/>
            <person name="Engler F."/>
            <person name="Soderlund C."/>
            <person name="Wing R.A."/>
            <person name="Palmer L.E."/>
            <person name="de la Bastide M."/>
            <person name="Spiegel L."/>
            <person name="Nascimento L."/>
            <person name="Zutavern T."/>
            <person name="O'Shaughnessy A."/>
            <person name="Dike S."/>
            <person name="Dedhia N."/>
            <person name="Preston R."/>
            <person name="Balija V."/>
            <person name="McCombie W.R."/>
            <person name="Chow T."/>
            <person name="Chen H."/>
            <person name="Chung M."/>
            <person name="Chen C."/>
            <person name="Shaw J."/>
            <person name="Wu H."/>
            <person name="Hsiao K."/>
            <person name="Chao Y."/>
            <person name="Chu M."/>
            <person name="Cheng C."/>
            <person name="Hour A."/>
            <person name="Lee P."/>
            <person name="Lin S."/>
            <person name="Lin Y."/>
            <person name="Liou J."/>
            <person name="Liu S."/>
            <person name="Hsing Y."/>
            <person name="Raghuvanshi S."/>
            <person name="Mohanty A."/>
            <person name="Bharti A.K."/>
            <person name="Gaur A."/>
            <person name="Gupta V."/>
            <person name="Kumar D."/>
            <person name="Ravi V."/>
            <person name="Vij S."/>
            <person name="Kapur A."/>
            <person name="Khurana P."/>
            <person name="Khurana P."/>
            <person name="Khurana J.P."/>
            <person name="Tyagi A.K."/>
            <person name="Gaikwad K."/>
            <person name="Singh A."/>
            <person name="Dalal V."/>
            <person name="Srivastava S."/>
            <person name="Dixit A."/>
            <person name="Pal A.K."/>
            <person name="Ghazi I.A."/>
            <person name="Yadav M."/>
            <person name="Pandit A."/>
            <person name="Bhargava A."/>
            <person name="Sureshbabu K."/>
            <person name="Batra K."/>
            <person name="Sharma T.R."/>
            <person name="Mohapatra T."/>
            <person name="Singh N.K."/>
            <person name="Messing J."/>
            <person name="Nelson A.B."/>
            <person name="Fuks G."/>
            <person name="Kavchok S."/>
            <person name="Keizer G."/>
            <person name="Linton E."/>
            <person name="Llaca V."/>
            <person name="Song R."/>
            <person name="Tanyolac B."/>
            <person name="Young S."/>
            <person name="Ho-Il K."/>
            <person name="Hahn J.H."/>
            <person name="Sangsakoo G."/>
            <person name="Vanavichit A."/>
            <person name="de Mattos Luiz.A.T."/>
            <person name="Zimmer P.D."/>
            <person name="Malone G."/>
            <person name="Dellagostin O."/>
            <person name="de Oliveira A.C."/>
            <person name="Bevan M."/>
            <person name="Bancroft I."/>
            <person name="Minx P."/>
            <person name="Cordum H."/>
            <person name="Wilson R."/>
            <person name="Cheng Z."/>
            <person name="Jin W."/>
            <person name="Jiang J."/>
            <person name="Leong S.A."/>
            <person name="Iwama H."/>
            <person name="Gojobori T."/>
            <person name="Itoh T."/>
            <person name="Niimura Y."/>
            <person name="Fujii Y."/>
            <person name="Habara T."/>
            <person name="Sakai H."/>
            <person name="Sato Y."/>
            <person name="Wilson G."/>
            <person name="Kumar K."/>
            <person name="McCouch S."/>
            <person name="Juretic N."/>
            <person name="Hoen D."/>
            <person name="Wright S."/>
            <person name="Bruskiewich R."/>
            <person name="Bureau T."/>
            <person name="Miyao A."/>
            <person name="Hirochika H."/>
            <person name="Nishikawa T."/>
            <person name="Kadowaki K."/>
            <person name="Sugiura M."/>
            <person name="Burr B."/>
            <person name="Sasaki T."/>
        </authorList>
    </citation>
    <scope>NUCLEOTIDE SEQUENCE [LARGE SCALE GENOMIC DNA]</scope>
    <source>
        <strain evidence="8">cv. Nipponbare</strain>
    </source>
</reference>
<dbReference type="Gene3D" id="1.25.40.10">
    <property type="entry name" value="Tetratricopeptide repeat domain"/>
    <property type="match status" value="1"/>
</dbReference>
<dbReference type="Pfam" id="PF12796">
    <property type="entry name" value="Ank_2"/>
    <property type="match status" value="1"/>
</dbReference>
<dbReference type="EMBL" id="AC084406">
    <property type="protein sequence ID" value="AAK26118.1"/>
    <property type="molecule type" value="Genomic_DNA"/>
</dbReference>
<dbReference type="SUPFAM" id="SSF57756">
    <property type="entry name" value="Retrovirus zinc finger-like domains"/>
    <property type="match status" value="1"/>
</dbReference>
<sequence>MDPPPPREAFVKSKFASWLIVRMIGKGDPRENELLNAVTEGNARRLKKMVNTMGEKDRAKFTDMNIDGNGLLQVAAHLGKIEVIRYFVEELGFDVNAGCLSDGVTALASAAMFGEAYVVRYLLEHGADPNKTDETGSVALHFAAKNGYEEVVRLLLSSGARTGIVVAHGTPLHIAVFYRRIGVVKILLDHHVDSNNTSGVWGTPILTALRSAKHGLDESDSLECVKLLVKAGADVNYACPNTPLVVATTAGLTDCIKYLLEVHADPNIPDKQSGRTPVEISASVGRRDHVEILFPFTSSISAVTNWTVEGIIAHGKSRRLTPKIVDLDSKFEIVPNMGMSRYIVKIPYFGMELAALGYAEAARTAEAARQAAAAAATLRAEEERRDLELANAACVRRDADRDRHVGRRDRDFSPHCGGSDLHRDEEWHDLWRDPWIDRALEAQRLWEQAAAIEAQLDFDREQGGRDIGARSPRRQRASPSSDRHRGRRGRSGSPPVVQTIVKDVGGAWPMLTKTNYAEWAMVMKVKLQARHMWDTVWYGDVDYGEDRRALEALLAAVPTEMQSSIVNKRTTKDAWDAIASARIGSDRARRSTLQKLRQDWENLAFKPGEDIDDFVLRLNSLQQRLAQLGDTTIDEERAVEKLLRVVPEKYTQLALSIETLLDFTELTIEEVMGRLKAVDNRKQLPPSEPITIGGKLFFTKEQWLARQQEWKKGEATGSSASGSSSSRKRRPRKWEKARSGALGDANGEHKGSRDDTCHNCGKTGYWAKDCRQAKHGGQAHVAQAQEGDEVAQPVCLAARRDDDAWRWHERFGHLNFGALKQLGNKEMVQGMPRVEHVEQFCDTCVLTKQRRLPFPRQASFRAEEKLELVHGDLCGPVTPATPGGRRFFLLLVDDVSRYMWVVLHDSKAAAADAIKHHQVAAEKECGRKLRVLRTNNGGEFTAAEFAAYCADEGIQRHFSAPYTPQQNGVVERRNQTVVATARALLKQRGMPAIYWEEAVMTAVHLLNRLPTKALDGKTPYEAWHGRKPVVSHLRVFGCLAFAKELNHVGKLDDRSSPGVFIGYAEGVKAYRILDPATQRVRISRDVVFDEGRGWAWDKAVDDGSTSTLRDFVVDYVHFGGAGGASSSSSPSSSTSAPGSPSAPASPPPPTPPATPPSPATPCSPTPAPTPPVEFATPLSNDEDRVDAYHDDEPLRYHTVDNIFGDQPVLGLATHDFEAELHLAHEDGEPCSFAEANGDVAWRTAMQHEMDAVERNRTWVLADLPVGHRAITLKWVYKLKKDEAGAVIKHKARLVARGFVQQEGVDFDDAFAPVARMESVRLLLALAAQEGWRVHHMDVKSAFLNGDLKKEVYAHQPPGFVIPSKENKVLRLRKALYGLWQAPRAWNAKLDSTLKQMGFQQSSHEAAVYRRGKDGNALLVGVYVDDLVITGTKEAEVEAFKEEMKATFQMSDLGLLSFYLGIEVHQDSSGISLRQTAYAKRIVELGGLTGCNLAYTPMEERLKLSRDSTAEEIWHSLLAVSRFMQRPTTEHQQAVKRILRYVEGTTNYGLHYPRCPGAQHFIGYSDSDLAGDSDTSKSTSGMLFFLSKCLISWQSVKQQVVALSSCEAEYIATTTASTQALWLVRLLGDLLGRDAEAVELRVDSKSALALAKNPVFHERSKHIRIKYHFIRSCLEERSIKASYINTQDQLVDLLTKSLGRVKFQEFRARIGMDESCGKVNDRKAELKSHGEKAVKRNDYLAASKIYSEALELDYFDATLYSNRSLCNLQIGEAQKALLDADRCVELRPKWVKGHYREGAALMVLKEHKKAFEAFLNALKLDPANAEIEKVMW</sequence>
<dbReference type="PROSITE" id="PS50005">
    <property type="entry name" value="TPR"/>
    <property type="match status" value="1"/>
</dbReference>
<dbReference type="Pfam" id="PF13976">
    <property type="entry name" value="gag_pre-integrs"/>
    <property type="match status" value="1"/>
</dbReference>
<dbReference type="InterPro" id="IPR019734">
    <property type="entry name" value="TPR_rpt"/>
</dbReference>
<feature type="repeat" description="ANK" evidence="1">
    <location>
        <begin position="239"/>
        <end position="271"/>
    </location>
</feature>
<evidence type="ECO:0000256" key="3">
    <source>
        <dbReference type="PROSITE-ProRule" id="PRU00339"/>
    </source>
</evidence>
<dbReference type="InterPro" id="IPR011990">
    <property type="entry name" value="TPR-like_helical_dom_sf"/>
</dbReference>
<dbReference type="Gene3D" id="3.30.420.10">
    <property type="entry name" value="Ribonuclease H-like superfamily/Ribonuclease H"/>
    <property type="match status" value="1"/>
</dbReference>
<dbReference type="PROSITE" id="PS50088">
    <property type="entry name" value="ANK_REPEAT"/>
    <property type="match status" value="4"/>
</dbReference>